<dbReference type="AlphaFoldDB" id="A0A0H2RIA5"/>
<evidence type="ECO:0000313" key="2">
    <source>
        <dbReference type="Proteomes" id="UP000053477"/>
    </source>
</evidence>
<keyword evidence="2" id="KW-1185">Reference proteome</keyword>
<gene>
    <name evidence="1" type="ORF">SCHPADRAFT_475753</name>
</gene>
<organism evidence="1 2">
    <name type="scientific">Schizopora paradoxa</name>
    <dbReference type="NCBI Taxonomy" id="27342"/>
    <lineage>
        <taxon>Eukaryota</taxon>
        <taxon>Fungi</taxon>
        <taxon>Dikarya</taxon>
        <taxon>Basidiomycota</taxon>
        <taxon>Agaricomycotina</taxon>
        <taxon>Agaricomycetes</taxon>
        <taxon>Hymenochaetales</taxon>
        <taxon>Schizoporaceae</taxon>
        <taxon>Schizopora</taxon>
    </lineage>
</organism>
<name>A0A0H2RIA5_9AGAM</name>
<proteinExistence type="predicted"/>
<reference evidence="1 2" key="1">
    <citation type="submission" date="2015-04" db="EMBL/GenBank/DDBJ databases">
        <title>Complete genome sequence of Schizopora paradoxa KUC8140, a cosmopolitan wood degrader in East Asia.</title>
        <authorList>
            <consortium name="DOE Joint Genome Institute"/>
            <person name="Min B."/>
            <person name="Park H."/>
            <person name="Jang Y."/>
            <person name="Kim J.-J."/>
            <person name="Kim K.H."/>
            <person name="Pangilinan J."/>
            <person name="Lipzen A."/>
            <person name="Riley R."/>
            <person name="Grigoriev I.V."/>
            <person name="Spatafora J.W."/>
            <person name="Choi I.-G."/>
        </authorList>
    </citation>
    <scope>NUCLEOTIDE SEQUENCE [LARGE SCALE GENOMIC DNA]</scope>
    <source>
        <strain evidence="1 2">KUC8140</strain>
    </source>
</reference>
<dbReference type="Proteomes" id="UP000053477">
    <property type="component" value="Unassembled WGS sequence"/>
</dbReference>
<accession>A0A0H2RIA5</accession>
<evidence type="ECO:0000313" key="1">
    <source>
        <dbReference type="EMBL" id="KLO11367.1"/>
    </source>
</evidence>
<dbReference type="EMBL" id="KQ086002">
    <property type="protein sequence ID" value="KLO11367.1"/>
    <property type="molecule type" value="Genomic_DNA"/>
</dbReference>
<dbReference type="OrthoDB" id="3365698at2759"/>
<protein>
    <submittedName>
        <fullName evidence="1">Uncharacterized protein</fullName>
    </submittedName>
</protein>
<sequence length="656" mass="73892">MDQTRTGRVCRTSSDGTRCSLPLTPTSVFSSALSKIPLTSWHLQYSLDTSRDSPSYCIRHQWTVDSSSGMDDNVDLAIKPDLSTSFRGSSASMAETRQSDFDHPDPKVSEIIGLLRRDVNGGLERLKEWLSSLEPFPPIPLVYDPILAKEDFRKAKHLAETLTTLRLAAAAATCHRIPDHVHQQFKVAEYNCRSLRNRAGMCMIPDDALEIILEYATHMSNTSSPLSGVGDVAIGTVAAMRLTHVCRRFRIIGIMIPNLWNRISNGTGPVMASVCCERAGKTNVEVFMGGSHVVAFFQAVKTSSENWTRFVHDRQRPFDHLPMTFEELERLAHETYMLQAPQLNELSVEYPYSPSWLSDARFLEDPYSAIHYYSTWTVPRLRSFTMKYLVPVPFSGSAYLETLAIELEDKWYSPRPNLSALIDFLVACPNLRTFSLTMSFFDSPALIRIRNRRHELGNVDTLILHFLACEETPVSWIFDHIGFPNVTSMELALTKSVDTSEVEGGFRAVLSEPGRFPRLESLSLILGSRAPFFSRENDLHISLDALTSVQDLTLSSRDFSIQIENTIPDGPCLPSIRSLSFKSCWKLGKCFVSQLLRRIKAQGEIPRLSVEGCQWYDRDEAESDAEFDTTESDSELGGGWWNAKDIIMDEILELVS</sequence>
<dbReference type="InParanoid" id="A0A0H2RIA5"/>
<dbReference type="SUPFAM" id="SSF52047">
    <property type="entry name" value="RNI-like"/>
    <property type="match status" value="1"/>
</dbReference>